<feature type="transmembrane region" description="Helical" evidence="9">
    <location>
        <begin position="36"/>
        <end position="61"/>
    </location>
</feature>
<dbReference type="GO" id="GO:0005921">
    <property type="term" value="C:gap junction"/>
    <property type="evidence" value="ECO:0007669"/>
    <property type="project" value="UniProtKB-UniRule"/>
</dbReference>
<dbReference type="PANTHER" id="PTHR11893:SF36">
    <property type="entry name" value="INNEXIN-5"/>
    <property type="match status" value="1"/>
</dbReference>
<feature type="region of interest" description="Disordered" evidence="10">
    <location>
        <begin position="611"/>
        <end position="673"/>
    </location>
</feature>
<comment type="caution">
    <text evidence="9">Lacks conserved residue(s) required for the propagation of feature annotation.</text>
</comment>
<feature type="compositionally biased region" description="Basic and acidic residues" evidence="10">
    <location>
        <begin position="721"/>
        <end position="730"/>
    </location>
</feature>
<reference evidence="11" key="1">
    <citation type="submission" date="2019-05" db="EMBL/GenBank/DDBJ databases">
        <title>Annotation for the trematode Fasciolopsis buski.</title>
        <authorList>
            <person name="Choi Y.-J."/>
        </authorList>
    </citation>
    <scope>NUCLEOTIDE SEQUENCE</scope>
    <source>
        <strain evidence="11">HT</strain>
        <tissue evidence="11">Whole worm</tissue>
    </source>
</reference>
<feature type="transmembrane region" description="Helical" evidence="9">
    <location>
        <begin position="511"/>
        <end position="535"/>
    </location>
</feature>
<keyword evidence="2 9" id="KW-0813">Transport</keyword>
<evidence type="ECO:0000256" key="10">
    <source>
        <dbReference type="SAM" id="MobiDB-lite"/>
    </source>
</evidence>
<evidence type="ECO:0000256" key="3">
    <source>
        <dbReference type="ARBA" id="ARBA00022475"/>
    </source>
</evidence>
<evidence type="ECO:0000256" key="5">
    <source>
        <dbReference type="ARBA" id="ARBA00022989"/>
    </source>
</evidence>
<dbReference type="PROSITE" id="PS51013">
    <property type="entry name" value="PANNEXIN"/>
    <property type="match status" value="1"/>
</dbReference>
<dbReference type="OrthoDB" id="5867527at2759"/>
<feature type="compositionally biased region" description="Polar residues" evidence="10">
    <location>
        <begin position="92"/>
        <end position="103"/>
    </location>
</feature>
<comment type="function">
    <text evidence="9">Structural component of the gap junctions.</text>
</comment>
<evidence type="ECO:0000256" key="2">
    <source>
        <dbReference type="ARBA" id="ARBA00022448"/>
    </source>
</evidence>
<dbReference type="Proteomes" id="UP000728185">
    <property type="component" value="Unassembled WGS sequence"/>
</dbReference>
<evidence type="ECO:0000256" key="4">
    <source>
        <dbReference type="ARBA" id="ARBA00022692"/>
    </source>
</evidence>
<dbReference type="Pfam" id="PF00876">
    <property type="entry name" value="Innexin"/>
    <property type="match status" value="2"/>
</dbReference>
<evidence type="ECO:0000313" key="11">
    <source>
        <dbReference type="EMBL" id="KAA0188696.1"/>
    </source>
</evidence>
<feature type="compositionally biased region" description="Polar residues" evidence="10">
    <location>
        <begin position="616"/>
        <end position="635"/>
    </location>
</feature>
<gene>
    <name evidence="9" type="primary">inx</name>
    <name evidence="11" type="ORF">FBUS_07896</name>
</gene>
<dbReference type="GO" id="GO:0034220">
    <property type="term" value="P:monoatomic ion transmembrane transport"/>
    <property type="evidence" value="ECO:0007669"/>
    <property type="project" value="UniProtKB-KW"/>
</dbReference>
<evidence type="ECO:0000256" key="9">
    <source>
        <dbReference type="RuleBase" id="RU010713"/>
    </source>
</evidence>
<dbReference type="AlphaFoldDB" id="A0A8E0RNG3"/>
<organism evidence="11 12">
    <name type="scientific">Fasciolopsis buskii</name>
    <dbReference type="NCBI Taxonomy" id="27845"/>
    <lineage>
        <taxon>Eukaryota</taxon>
        <taxon>Metazoa</taxon>
        <taxon>Spiralia</taxon>
        <taxon>Lophotrochozoa</taxon>
        <taxon>Platyhelminthes</taxon>
        <taxon>Trematoda</taxon>
        <taxon>Digenea</taxon>
        <taxon>Plagiorchiida</taxon>
        <taxon>Echinostomata</taxon>
        <taxon>Echinostomatoidea</taxon>
        <taxon>Fasciolidae</taxon>
        <taxon>Fasciolopsis</taxon>
    </lineage>
</organism>
<dbReference type="GO" id="GO:0005886">
    <property type="term" value="C:plasma membrane"/>
    <property type="evidence" value="ECO:0007669"/>
    <property type="project" value="UniProtKB-SubCell"/>
</dbReference>
<evidence type="ECO:0000256" key="8">
    <source>
        <dbReference type="ARBA" id="ARBA00023303"/>
    </source>
</evidence>
<comment type="caution">
    <text evidence="11">The sequence shown here is derived from an EMBL/GenBank/DDBJ whole genome shotgun (WGS) entry which is preliminary data.</text>
</comment>
<dbReference type="InterPro" id="IPR000990">
    <property type="entry name" value="Innexin"/>
</dbReference>
<protein>
    <recommendedName>
        <fullName evidence="9">Innexin</fullName>
    </recommendedName>
</protein>
<evidence type="ECO:0000313" key="12">
    <source>
        <dbReference type="Proteomes" id="UP000728185"/>
    </source>
</evidence>
<comment type="subcellular location">
    <subcellularLocation>
        <location evidence="1 9">Cell membrane</location>
        <topology evidence="1 9">Multi-pass membrane protein</topology>
    </subcellularLocation>
</comment>
<evidence type="ECO:0000256" key="1">
    <source>
        <dbReference type="ARBA" id="ARBA00004651"/>
    </source>
</evidence>
<evidence type="ECO:0000256" key="6">
    <source>
        <dbReference type="ARBA" id="ARBA00023065"/>
    </source>
</evidence>
<keyword evidence="12" id="KW-1185">Reference proteome</keyword>
<feature type="region of interest" description="Disordered" evidence="10">
    <location>
        <begin position="703"/>
        <end position="784"/>
    </location>
</feature>
<dbReference type="EMBL" id="LUCM01008258">
    <property type="protein sequence ID" value="KAA0188696.1"/>
    <property type="molecule type" value="Genomic_DNA"/>
</dbReference>
<keyword evidence="5 9" id="KW-1133">Transmembrane helix</keyword>
<keyword evidence="3" id="KW-1003">Cell membrane</keyword>
<keyword evidence="8 9" id="KW-0407">Ion channel</keyword>
<proteinExistence type="inferred from homology"/>
<name>A0A8E0RNG3_9TREM</name>
<feature type="region of interest" description="Disordered" evidence="10">
    <location>
        <begin position="340"/>
        <end position="364"/>
    </location>
</feature>
<feature type="region of interest" description="Disordered" evidence="10">
    <location>
        <begin position="84"/>
        <end position="103"/>
    </location>
</feature>
<keyword evidence="4 9" id="KW-0812">Transmembrane</keyword>
<sequence>MFPTANRGPNSHQNLYPGIYQAKAGERPAPGRLISYYQWAPILLAIQSFLFYLPCLIWRLFSSQSGFHLRRIMQLASEAALAAPTEADASAQPTSTEPTNPNRTRLSIQNLFNLVHSTGAATTTSFAPTKSVRTLARYLDMCLMRQRELRLAVLLEQLPVNETVIPTQENCSRHASQSITRTGRIMADTLTGSGPSAYDASHNLFKLPSSNLEGPEDMYKSSFYSSTGPYGKRDSIHIAIMERDSLYKSKGTNCLDLICCCGLASWCARKAYQLCCCRFCRGGGGTSFHGGRCCGLYKRTSGVGVSGELSTNRSISNLGLTKRCIGCPCNRLVSTTGSLQRTSTDAAGKPRLGNSCQSKTPSLPGKKLDLDPIWGSLSMEEDHSCGGRNCPGCGCTQGQQSQRGSIVSPSHARSCCGRYQGNFLVRLHTFVKLLYLINTIGQIYLLEYYTGVEYNFYGIRVLWDLARGRQWEESGHFPRVTFCDFEARKLAQSHYYTLQCVLPINMFLEKIYIFLWLWFFFVGIVTLTSIVIWICRIGTRYRRYAWIRHQLITIRQLNKSPNSCMHFVENYLGLDGVFVLRLIAQNYGDLVAGDTVGELWTAYWQRRAGERRGMDSVTTPQPRVSEPLSTIPSGKSHTRTRRFRDARPTAPPIEAMSSGDPLQQSPAHRERRRKQLMQTGYSATMMATEMIHPSDRFAVPLLTSSRRPPSIQSRGSSRYSQDSRDRDRSESPPPIPTRSPEGGDYSFSDQVSIRDDGMHSDNQSAGGAITPPRVGDEHEEGNIPADHEIHDVDEQDREVAEVFDHQADLQGDYREQYVDYIQQDENIV</sequence>
<comment type="similarity">
    <text evidence="9">Belongs to the pannexin family.</text>
</comment>
<keyword evidence="7 9" id="KW-0472">Membrane</keyword>
<accession>A0A8E0RNG3</accession>
<evidence type="ECO:0000256" key="7">
    <source>
        <dbReference type="ARBA" id="ARBA00023136"/>
    </source>
</evidence>
<dbReference type="GO" id="GO:0005243">
    <property type="term" value="F:gap junction channel activity"/>
    <property type="evidence" value="ECO:0007669"/>
    <property type="project" value="TreeGrafter"/>
</dbReference>
<keyword evidence="6 9" id="KW-0406">Ion transport</keyword>
<dbReference type="PANTHER" id="PTHR11893">
    <property type="entry name" value="INNEXIN"/>
    <property type="match status" value="1"/>
</dbReference>
<feature type="compositionally biased region" description="Polar residues" evidence="10">
    <location>
        <begin position="703"/>
        <end position="712"/>
    </location>
</feature>